<dbReference type="Pfam" id="PF09835">
    <property type="entry name" value="DUF2062"/>
    <property type="match status" value="1"/>
</dbReference>
<evidence type="ECO:0000256" key="2">
    <source>
        <dbReference type="SAM" id="Phobius"/>
    </source>
</evidence>
<evidence type="ECO:0000313" key="5">
    <source>
        <dbReference type="Proteomes" id="UP000431922"/>
    </source>
</evidence>
<proteinExistence type="predicted"/>
<comment type="caution">
    <text evidence="4">The sequence shown here is derived from an EMBL/GenBank/DDBJ whole genome shotgun (WGS) entry which is preliminary data.</text>
</comment>
<keyword evidence="2" id="KW-1133">Transmembrane helix</keyword>
<gene>
    <name evidence="4" type="ORF">GRI65_02595</name>
</gene>
<dbReference type="InterPro" id="IPR018639">
    <property type="entry name" value="DUF2062"/>
</dbReference>
<keyword evidence="2" id="KW-0812">Transmembrane</keyword>
<sequence>MTDNSNKLQAGTGAANSQGNAPRARSDQKISFRSKTFLADVYRKYVPTREEMAENRYLKPIAHRFLSPELWRFTRRSVPRGVALGLFAGFIIPLGQVFVAAFLALPARANVPLAALVTFVTNPFTLPFWLLVANKVGAFVLKIDAATMGAANAELTSGRWQQFGWFLETAGVTAFGFVVLSVVTAAIGYVVSGMIWRVMVGRRRSRRLKLGAARSEQRMKDACDAAETKASEA</sequence>
<feature type="transmembrane region" description="Helical" evidence="2">
    <location>
        <begin position="82"/>
        <end position="105"/>
    </location>
</feature>
<dbReference type="PANTHER" id="PTHR40547">
    <property type="entry name" value="SLL0298 PROTEIN"/>
    <property type="match status" value="1"/>
</dbReference>
<name>A0A845AUX3_9SPHN</name>
<dbReference type="OrthoDB" id="7390525at2"/>
<organism evidence="4 5">
    <name type="scientific">Allopontixanthobacter sediminis</name>
    <dbReference type="NCBI Taxonomy" id="1689985"/>
    <lineage>
        <taxon>Bacteria</taxon>
        <taxon>Pseudomonadati</taxon>
        <taxon>Pseudomonadota</taxon>
        <taxon>Alphaproteobacteria</taxon>
        <taxon>Sphingomonadales</taxon>
        <taxon>Erythrobacteraceae</taxon>
        <taxon>Allopontixanthobacter</taxon>
    </lineage>
</organism>
<feature type="transmembrane region" description="Helical" evidence="2">
    <location>
        <begin position="175"/>
        <end position="199"/>
    </location>
</feature>
<feature type="compositionally biased region" description="Polar residues" evidence="1">
    <location>
        <begin position="1"/>
        <end position="20"/>
    </location>
</feature>
<keyword evidence="2" id="KW-0472">Membrane</keyword>
<protein>
    <submittedName>
        <fullName evidence="4">DUF2062 domain-containing protein</fullName>
    </submittedName>
</protein>
<dbReference type="AlphaFoldDB" id="A0A845AUX3"/>
<feature type="domain" description="DUF2062" evidence="3">
    <location>
        <begin position="59"/>
        <end position="204"/>
    </location>
</feature>
<reference evidence="4 5" key="1">
    <citation type="submission" date="2019-12" db="EMBL/GenBank/DDBJ databases">
        <title>Genomic-based taxomic classification of the family Erythrobacteraceae.</title>
        <authorList>
            <person name="Xu L."/>
        </authorList>
    </citation>
    <scope>NUCLEOTIDE SEQUENCE [LARGE SCALE GENOMIC DNA]</scope>
    <source>
        <strain evidence="4 5">KCTC 42453</strain>
    </source>
</reference>
<dbReference type="PANTHER" id="PTHR40547:SF1">
    <property type="entry name" value="SLL0298 PROTEIN"/>
    <property type="match status" value="1"/>
</dbReference>
<keyword evidence="5" id="KW-1185">Reference proteome</keyword>
<accession>A0A845AUX3</accession>
<evidence type="ECO:0000256" key="1">
    <source>
        <dbReference type="SAM" id="MobiDB-lite"/>
    </source>
</evidence>
<dbReference type="Proteomes" id="UP000431922">
    <property type="component" value="Unassembled WGS sequence"/>
</dbReference>
<feature type="region of interest" description="Disordered" evidence="1">
    <location>
        <begin position="1"/>
        <end position="28"/>
    </location>
</feature>
<evidence type="ECO:0000313" key="4">
    <source>
        <dbReference type="EMBL" id="MXP43343.1"/>
    </source>
</evidence>
<evidence type="ECO:0000259" key="3">
    <source>
        <dbReference type="Pfam" id="PF09835"/>
    </source>
</evidence>
<dbReference type="EMBL" id="WTYL01000001">
    <property type="protein sequence ID" value="MXP43343.1"/>
    <property type="molecule type" value="Genomic_DNA"/>
</dbReference>
<feature type="transmembrane region" description="Helical" evidence="2">
    <location>
        <begin position="111"/>
        <end position="132"/>
    </location>
</feature>
<dbReference type="RefSeq" id="WP_160754957.1">
    <property type="nucleotide sequence ID" value="NZ_WTYL01000001.1"/>
</dbReference>